<feature type="transmembrane region" description="Helical" evidence="13">
    <location>
        <begin position="463"/>
        <end position="490"/>
    </location>
</feature>
<dbReference type="GeneID" id="112687155"/>
<keyword evidence="4 12" id="KW-0894">Sodium channel</keyword>
<keyword evidence="9 13" id="KW-0472">Membrane</keyword>
<dbReference type="Gene3D" id="1.10.287.770">
    <property type="entry name" value="YojJ-like"/>
    <property type="match status" value="1"/>
</dbReference>
<gene>
    <name evidence="15" type="primary">LOC112687155</name>
</gene>
<keyword evidence="14" id="KW-1185">Reference proteome</keyword>
<evidence type="ECO:0000256" key="8">
    <source>
        <dbReference type="ARBA" id="ARBA00023065"/>
    </source>
</evidence>
<evidence type="ECO:0000256" key="7">
    <source>
        <dbReference type="ARBA" id="ARBA00023053"/>
    </source>
</evidence>
<sequence length="503" mass="58556">MTIHKWLRMFCEKTTSHCMQYLVMKHRSPAEKLFWTLVFLCMAGLAFFIINYVIKNFWVDNPTVMFNDNTETAILEIPFPTIMVCSTNQIRKWVWNRNKNTNSSYWKHLEQYRSLICGAYNYVPSTGNVSFEYLDQDLIESIVHDCAASCSEIFQTHLLWQNNTFEGVCNYVQPVMSVLGICYKINMIPVQQILHDEYYQKYLKFFSKSNSYIDSEKTLWNLDDGYSSYSDTDLLIDVVPSRTSGVSYYHRLRLNLHTNTDEFLRCPQLDLRDGYFSIALSNPSEFYSTITYLLIASDTYTKVQITPLVRKISPDLVLRSPEVRKCYMHNERKLSIFKLYTESNCNNECLINMTITMCSCVTFNMAFLMTADVKICGTPKTDCIIRAIQITNTEKMQMRCNCLPTCSDIDYEILQTSNFESWDYLKTTQLVKNNSRGASVEFVFKNPYFTAYRSASIFNTDSLISFVGSVFSLFLGLNLISIFEILYVIIKIVSSFVMHMFDI</sequence>
<evidence type="ECO:0000256" key="2">
    <source>
        <dbReference type="ARBA" id="ARBA00007193"/>
    </source>
</evidence>
<evidence type="ECO:0000313" key="14">
    <source>
        <dbReference type="Proteomes" id="UP000694846"/>
    </source>
</evidence>
<dbReference type="PANTHER" id="PTHR11690:SF288">
    <property type="entry name" value="AMILORIDE-SENSITIVE NA+ CHANNEL-RELATED"/>
    <property type="match status" value="1"/>
</dbReference>
<comment type="subcellular location">
    <subcellularLocation>
        <location evidence="1">Membrane</location>
        <topology evidence="1">Multi-pass membrane protein</topology>
    </subcellularLocation>
</comment>
<dbReference type="RefSeq" id="XP_025415513.1">
    <property type="nucleotide sequence ID" value="XM_025559728.1"/>
</dbReference>
<evidence type="ECO:0000256" key="1">
    <source>
        <dbReference type="ARBA" id="ARBA00004141"/>
    </source>
</evidence>
<evidence type="ECO:0000256" key="4">
    <source>
        <dbReference type="ARBA" id="ARBA00022461"/>
    </source>
</evidence>
<evidence type="ECO:0000256" key="6">
    <source>
        <dbReference type="ARBA" id="ARBA00022989"/>
    </source>
</evidence>
<keyword evidence="5 12" id="KW-0812">Transmembrane</keyword>
<evidence type="ECO:0000256" key="10">
    <source>
        <dbReference type="ARBA" id="ARBA00023201"/>
    </source>
</evidence>
<dbReference type="Proteomes" id="UP000694846">
    <property type="component" value="Unplaced"/>
</dbReference>
<keyword evidence="7" id="KW-0915">Sodium</keyword>
<dbReference type="GO" id="GO:0005886">
    <property type="term" value="C:plasma membrane"/>
    <property type="evidence" value="ECO:0007669"/>
    <property type="project" value="TreeGrafter"/>
</dbReference>
<reference evidence="15" key="1">
    <citation type="submission" date="2025-08" db="UniProtKB">
        <authorList>
            <consortium name="RefSeq"/>
        </authorList>
    </citation>
    <scope>IDENTIFICATION</scope>
    <source>
        <tissue evidence="15">Whole body</tissue>
    </source>
</reference>
<comment type="similarity">
    <text evidence="2 12">Belongs to the amiloride-sensitive sodium channel (TC 1.A.6) family.</text>
</comment>
<proteinExistence type="inferred from homology"/>
<feature type="transmembrane region" description="Helical" evidence="13">
    <location>
        <begin position="33"/>
        <end position="54"/>
    </location>
</feature>
<evidence type="ECO:0000256" key="3">
    <source>
        <dbReference type="ARBA" id="ARBA00022448"/>
    </source>
</evidence>
<evidence type="ECO:0000256" key="13">
    <source>
        <dbReference type="SAM" id="Phobius"/>
    </source>
</evidence>
<keyword evidence="8 12" id="KW-0406">Ion transport</keyword>
<dbReference type="Gene3D" id="1.10.287.820">
    <property type="entry name" value="Acid-sensing ion channel domain"/>
    <property type="match status" value="1"/>
</dbReference>
<dbReference type="Pfam" id="PF00858">
    <property type="entry name" value="ASC"/>
    <property type="match status" value="1"/>
</dbReference>
<dbReference type="OrthoDB" id="6021021at2759"/>
<dbReference type="InterPro" id="IPR001873">
    <property type="entry name" value="ENaC"/>
</dbReference>
<evidence type="ECO:0000256" key="11">
    <source>
        <dbReference type="ARBA" id="ARBA00023303"/>
    </source>
</evidence>
<organism evidence="14 15">
    <name type="scientific">Sipha flava</name>
    <name type="common">yellow sugarcane aphid</name>
    <dbReference type="NCBI Taxonomy" id="143950"/>
    <lineage>
        <taxon>Eukaryota</taxon>
        <taxon>Metazoa</taxon>
        <taxon>Ecdysozoa</taxon>
        <taxon>Arthropoda</taxon>
        <taxon>Hexapoda</taxon>
        <taxon>Insecta</taxon>
        <taxon>Pterygota</taxon>
        <taxon>Neoptera</taxon>
        <taxon>Paraneoptera</taxon>
        <taxon>Hemiptera</taxon>
        <taxon>Sternorrhyncha</taxon>
        <taxon>Aphidomorpha</taxon>
        <taxon>Aphidoidea</taxon>
        <taxon>Aphididae</taxon>
        <taxon>Sipha</taxon>
    </lineage>
</organism>
<name>A0A8B8FYA8_9HEMI</name>
<protein>
    <submittedName>
        <fullName evidence="15">Pickpocket protein 28-like</fullName>
    </submittedName>
</protein>
<evidence type="ECO:0000256" key="5">
    <source>
        <dbReference type="ARBA" id="ARBA00022692"/>
    </source>
</evidence>
<keyword evidence="10 12" id="KW-0739">Sodium transport</keyword>
<evidence type="ECO:0000256" key="9">
    <source>
        <dbReference type="ARBA" id="ARBA00023136"/>
    </source>
</evidence>
<dbReference type="GO" id="GO:0015280">
    <property type="term" value="F:ligand-gated sodium channel activity"/>
    <property type="evidence" value="ECO:0007669"/>
    <property type="project" value="TreeGrafter"/>
</dbReference>
<evidence type="ECO:0000313" key="15">
    <source>
        <dbReference type="RefSeq" id="XP_025415513.1"/>
    </source>
</evidence>
<keyword evidence="11 12" id="KW-0407">Ion channel</keyword>
<keyword evidence="6 13" id="KW-1133">Transmembrane helix</keyword>
<keyword evidence="3 12" id="KW-0813">Transport</keyword>
<evidence type="ECO:0000256" key="12">
    <source>
        <dbReference type="RuleBase" id="RU000679"/>
    </source>
</evidence>
<accession>A0A8B8FYA8</accession>
<dbReference type="PANTHER" id="PTHR11690">
    <property type="entry name" value="AMILORIDE-SENSITIVE SODIUM CHANNEL-RELATED"/>
    <property type="match status" value="1"/>
</dbReference>
<dbReference type="AlphaFoldDB" id="A0A8B8FYA8"/>